<sequence length="93" mass="10103">MSSCIRSKAACTSARGSHSPICVDAACTAIRSGQEIIKDPYSFDFLALGPAMSERELEQGQLEHLRSFIYELGKGFAFVGSQHHLEVAARTTI</sequence>
<name>A0A508XBZ3_9HYPH</name>
<dbReference type="InterPro" id="IPR053148">
    <property type="entry name" value="PD-DEXK-like_domain"/>
</dbReference>
<feature type="domain" description="YhcG PDDEXK nuclease" evidence="1">
    <location>
        <begin position="34"/>
        <end position="89"/>
    </location>
</feature>
<evidence type="ECO:0000313" key="2">
    <source>
        <dbReference type="EMBL" id="VTZ65819.1"/>
    </source>
</evidence>
<dbReference type="Proteomes" id="UP000507954">
    <property type="component" value="Unassembled WGS sequence"/>
</dbReference>
<dbReference type="PANTHER" id="PTHR30547">
    <property type="entry name" value="UNCHARACTERIZED PROTEIN YHCG-RELATED"/>
    <property type="match status" value="1"/>
</dbReference>
<dbReference type="PANTHER" id="PTHR30547:SF0">
    <property type="entry name" value="BLR8175 PROTEIN"/>
    <property type="match status" value="1"/>
</dbReference>
<proteinExistence type="predicted"/>
<dbReference type="Pfam" id="PF06250">
    <property type="entry name" value="YhcG_C"/>
    <property type="match status" value="1"/>
</dbReference>
<accession>A0A508XBZ3</accession>
<dbReference type="EMBL" id="CABFNB010000163">
    <property type="protein sequence ID" value="VTZ65819.1"/>
    <property type="molecule type" value="Genomic_DNA"/>
</dbReference>
<organism evidence="2">
    <name type="scientific">Sinorhizobium medicae</name>
    <dbReference type="NCBI Taxonomy" id="110321"/>
    <lineage>
        <taxon>Bacteria</taxon>
        <taxon>Pseudomonadati</taxon>
        <taxon>Pseudomonadota</taxon>
        <taxon>Alphaproteobacteria</taxon>
        <taxon>Hyphomicrobiales</taxon>
        <taxon>Rhizobiaceae</taxon>
        <taxon>Sinorhizobium/Ensifer group</taxon>
        <taxon>Sinorhizobium</taxon>
    </lineage>
</organism>
<dbReference type="AlphaFoldDB" id="A0A508XBZ3"/>
<reference evidence="2" key="1">
    <citation type="submission" date="2019-06" db="EMBL/GenBank/DDBJ databases">
        <authorList>
            <person name="Le Quere A."/>
            <person name="Colella S."/>
        </authorList>
    </citation>
    <scope>NUCLEOTIDE SEQUENCE</scope>
    <source>
        <strain evidence="2">EmedicaeMD41</strain>
    </source>
</reference>
<gene>
    <name evidence="2" type="ORF">EMEDMD4_910036</name>
</gene>
<protein>
    <recommendedName>
        <fullName evidence="1">YhcG PDDEXK nuclease domain-containing protein</fullName>
    </recommendedName>
</protein>
<evidence type="ECO:0000259" key="1">
    <source>
        <dbReference type="Pfam" id="PF06250"/>
    </source>
</evidence>
<dbReference type="InterPro" id="IPR009362">
    <property type="entry name" value="YhcG_C"/>
</dbReference>